<keyword evidence="1" id="KW-0732">Signal</keyword>
<evidence type="ECO:0000313" key="2">
    <source>
        <dbReference type="EMBL" id="JAA60655.1"/>
    </source>
</evidence>
<sequence length="204" mass="23867">MKFLYCMILFLFLWRKHCFGQYDFRTLPQEYRDQMGNVSQMLNVTTPLVVVRAKYKEQQHPICMRSQRIDISTLGFHHNLTYYMKASKGQPGKAKGWKVRETYLYVGPKNKFPSVYIAAYMDAGKLDPEVSGDYYIFYGHTPCFVVGTGLLQANSWCLLWEVEGTFSTTHESCLKAFDEQCTRYPGYEYHYRKGKCDSRISTEP</sequence>
<name>L7M9F0_RHIPC</name>
<reference evidence="2" key="1">
    <citation type="submission" date="2012-11" db="EMBL/GenBank/DDBJ databases">
        <authorList>
            <person name="Lucero-Rivera Y.E."/>
            <person name="Tovar-Ramirez D."/>
        </authorList>
    </citation>
    <scope>NUCLEOTIDE SEQUENCE</scope>
    <source>
        <tissue evidence="2">Salivary gland</tissue>
    </source>
</reference>
<proteinExistence type="evidence at transcript level"/>
<dbReference type="EMBL" id="GACK01004379">
    <property type="protein sequence ID" value="JAA60655.1"/>
    <property type="molecule type" value="mRNA"/>
</dbReference>
<dbReference type="InterPro" id="IPR012674">
    <property type="entry name" value="Calycin"/>
</dbReference>
<reference evidence="2" key="2">
    <citation type="journal article" date="2015" name="J. Proteomics">
        <title>Sexual differences in the sialomes of the zebra tick, Rhipicephalus pulchellus.</title>
        <authorList>
            <person name="Tan A.W."/>
            <person name="Francischetti I.M."/>
            <person name="Slovak M."/>
            <person name="Kini R.M."/>
            <person name="Ribeiro J.M."/>
        </authorList>
    </citation>
    <scope>NUCLEOTIDE SEQUENCE</scope>
    <source>
        <tissue evidence="2">Salivary gland</tissue>
    </source>
</reference>
<dbReference type="Gene3D" id="2.40.128.20">
    <property type="match status" value="1"/>
</dbReference>
<evidence type="ECO:0000256" key="1">
    <source>
        <dbReference type="SAM" id="SignalP"/>
    </source>
</evidence>
<dbReference type="AlphaFoldDB" id="L7M9F0"/>
<protein>
    <submittedName>
        <fullName evidence="2">Putative secreted peptide</fullName>
    </submittedName>
</protein>
<organism evidence="2">
    <name type="scientific">Rhipicephalus pulchellus</name>
    <name type="common">Yellow backed tick</name>
    <name type="synonym">Dermacentor pulchellus</name>
    <dbReference type="NCBI Taxonomy" id="72859"/>
    <lineage>
        <taxon>Eukaryota</taxon>
        <taxon>Metazoa</taxon>
        <taxon>Ecdysozoa</taxon>
        <taxon>Arthropoda</taxon>
        <taxon>Chelicerata</taxon>
        <taxon>Arachnida</taxon>
        <taxon>Acari</taxon>
        <taxon>Parasitiformes</taxon>
        <taxon>Ixodida</taxon>
        <taxon>Ixodoidea</taxon>
        <taxon>Ixodidae</taxon>
        <taxon>Rhipicephalinae</taxon>
        <taxon>Rhipicephalus</taxon>
        <taxon>Rhipicephalus</taxon>
    </lineage>
</organism>
<feature type="signal peptide" evidence="1">
    <location>
        <begin position="1"/>
        <end position="20"/>
    </location>
</feature>
<feature type="chain" id="PRO_5003981469" evidence="1">
    <location>
        <begin position="21"/>
        <end position="204"/>
    </location>
</feature>
<accession>L7M9F0</accession>